<dbReference type="Proteomes" id="UP000219020">
    <property type="component" value="Unassembled WGS sequence"/>
</dbReference>
<keyword evidence="3" id="KW-1185">Reference proteome</keyword>
<evidence type="ECO:0000259" key="1">
    <source>
        <dbReference type="Pfam" id="PF12759"/>
    </source>
</evidence>
<dbReference type="AlphaFoldDB" id="A0A2A5T0B5"/>
<accession>A0A2A5T0B5</accession>
<dbReference type="Pfam" id="PF12759">
    <property type="entry name" value="HTH_Tnp_IS1"/>
    <property type="match status" value="1"/>
</dbReference>
<dbReference type="InterPro" id="IPR024431">
    <property type="entry name" value="InsA_HTH_dom"/>
</dbReference>
<sequence>MTSEEIRYFFHAGRKDQIVELAMNNAGICDLSRVLHISINTVVRILENLDSSV</sequence>
<dbReference type="RefSeq" id="WP_146679406.1">
    <property type="nucleotide sequence ID" value="NZ_RPGC01000008.1"/>
</dbReference>
<evidence type="ECO:0000313" key="2">
    <source>
        <dbReference type="EMBL" id="PCS21604.1"/>
    </source>
</evidence>
<name>A0A2A5T0B5_9GAMM</name>
<dbReference type="EMBL" id="NBYY01000033">
    <property type="protein sequence ID" value="PCS21604.1"/>
    <property type="molecule type" value="Genomic_DNA"/>
</dbReference>
<comment type="caution">
    <text evidence="2">The sequence shown here is derived from an EMBL/GenBank/DDBJ whole genome shotgun (WGS) entry which is preliminary data.</text>
</comment>
<gene>
    <name evidence="2" type="ORF">BTN49_2853</name>
</gene>
<reference evidence="3" key="1">
    <citation type="submission" date="2017-04" db="EMBL/GenBank/DDBJ databases">
        <title>Genome evolution of the luminous symbionts of deep sea anglerfish.</title>
        <authorList>
            <person name="Hendry T.A."/>
        </authorList>
    </citation>
    <scope>NUCLEOTIDE SEQUENCE [LARGE SCALE GENOMIC DNA]</scope>
</reference>
<protein>
    <recommendedName>
        <fullName evidence="1">Insertion element IS1 protein InsA helix-turn-helix domain-containing protein</fullName>
    </recommendedName>
</protein>
<organism evidence="2 3">
    <name type="scientific">Candidatus Enterovibrio escicola</name>
    <dbReference type="NCBI Taxonomy" id="1927127"/>
    <lineage>
        <taxon>Bacteria</taxon>
        <taxon>Pseudomonadati</taxon>
        <taxon>Pseudomonadota</taxon>
        <taxon>Gammaproteobacteria</taxon>
        <taxon>Vibrionales</taxon>
        <taxon>Vibrionaceae</taxon>
        <taxon>Enterovibrio</taxon>
    </lineage>
</organism>
<evidence type="ECO:0000313" key="3">
    <source>
        <dbReference type="Proteomes" id="UP000219020"/>
    </source>
</evidence>
<proteinExistence type="predicted"/>
<feature type="domain" description="Insertion element IS1 protein InsA helix-turn-helix" evidence="1">
    <location>
        <begin position="13"/>
        <end position="48"/>
    </location>
</feature>